<keyword evidence="7" id="KW-1133">Transmembrane helix</keyword>
<evidence type="ECO:0000256" key="10">
    <source>
        <dbReference type="PROSITE-ProRule" id="PRU00169"/>
    </source>
</evidence>
<dbReference type="InterPro" id="IPR011006">
    <property type="entry name" value="CheY-like_superfamily"/>
</dbReference>
<keyword evidence="14" id="KW-1185">Reference proteome</keyword>
<protein>
    <submittedName>
        <fullName evidence="13">Response regulator</fullName>
    </submittedName>
</protein>
<dbReference type="EMBL" id="QOVG01000005">
    <property type="protein sequence ID" value="NDK38985.1"/>
    <property type="molecule type" value="Genomic_DNA"/>
</dbReference>
<keyword evidence="8" id="KW-0902">Two-component regulatory system</keyword>
<evidence type="ECO:0000256" key="2">
    <source>
        <dbReference type="ARBA" id="ARBA00022475"/>
    </source>
</evidence>
<dbReference type="SUPFAM" id="SSF52172">
    <property type="entry name" value="CheY-like"/>
    <property type="match status" value="1"/>
</dbReference>
<accession>A0ABX0AFP7</accession>
<evidence type="ECO:0000259" key="12">
    <source>
        <dbReference type="PROSITE" id="PS50110"/>
    </source>
</evidence>
<keyword evidence="3 10" id="KW-0597">Phosphoprotein</keyword>
<comment type="subcellular location">
    <subcellularLocation>
        <location evidence="1">Cell membrane</location>
        <topology evidence="1">Multi-pass membrane protein</topology>
    </subcellularLocation>
</comment>
<dbReference type="Proteomes" id="UP001429354">
    <property type="component" value="Unassembled WGS sequence"/>
</dbReference>
<dbReference type="SMART" id="SM00448">
    <property type="entry name" value="REC"/>
    <property type="match status" value="1"/>
</dbReference>
<dbReference type="SUPFAM" id="SSF47226">
    <property type="entry name" value="Histidine-containing phosphotransfer domain, HPT domain"/>
    <property type="match status" value="1"/>
</dbReference>
<dbReference type="Gene3D" id="1.20.120.160">
    <property type="entry name" value="HPT domain"/>
    <property type="match status" value="1"/>
</dbReference>
<feature type="modified residue" description="4-aspartylphosphate" evidence="10">
    <location>
        <position position="66"/>
    </location>
</feature>
<gene>
    <name evidence="13" type="ORF">DT603_09050</name>
</gene>
<keyword evidence="5" id="KW-0547">Nucleotide-binding</keyword>
<dbReference type="InterPro" id="IPR008207">
    <property type="entry name" value="Sig_transdc_His_kin_Hpt_dom"/>
</dbReference>
<dbReference type="Gene3D" id="3.40.50.2300">
    <property type="match status" value="1"/>
</dbReference>
<dbReference type="PANTHER" id="PTHR45339:SF1">
    <property type="entry name" value="HYBRID SIGNAL TRANSDUCTION HISTIDINE KINASE J"/>
    <property type="match status" value="1"/>
</dbReference>
<dbReference type="Pfam" id="PF01627">
    <property type="entry name" value="Hpt"/>
    <property type="match status" value="1"/>
</dbReference>
<comment type="caution">
    <text evidence="13">The sequence shown here is derived from an EMBL/GenBank/DDBJ whole genome shotgun (WGS) entry which is preliminary data.</text>
</comment>
<keyword evidence="6" id="KW-0067">ATP-binding</keyword>
<dbReference type="CDD" id="cd17546">
    <property type="entry name" value="REC_hyHK_CKI1_RcsC-like"/>
    <property type="match status" value="1"/>
</dbReference>
<keyword evidence="9" id="KW-0472">Membrane</keyword>
<feature type="region of interest" description="Disordered" evidence="11">
    <location>
        <begin position="263"/>
        <end position="288"/>
    </location>
</feature>
<sequence>MIPEDPARARRPAKQRRILVAEDNAMNQKLILRQLTLLGFDADIAADGCEALASWQGGHYGLLLCDLHMPRMDGFELAMAIRAAEQIHSGQGLRTPIIALTASAPREESDRCIAAGMDGYLGKPLQLAELKALLQDWLPDVADTLPALSADAWPARDDASVDVSVLQALIGPDPETNRKLQRQFQASAAEIASKLGRYCLGGESRLASEQAHKLCSAARAVGALALGALCAELETAGKENDAAALARLWILFERELQAVNSFLDTLPRPPPEGSRNDGAAAGSIGVGS</sequence>
<evidence type="ECO:0000256" key="3">
    <source>
        <dbReference type="ARBA" id="ARBA00022553"/>
    </source>
</evidence>
<reference evidence="13 14" key="1">
    <citation type="submission" date="2018-07" db="EMBL/GenBank/DDBJ databases">
        <title>Whole genome Sequencing of Pseudoxanthomonas gei KCTC 32298 (T).</title>
        <authorList>
            <person name="Kumar S."/>
            <person name="Bansal K."/>
            <person name="Kaur A."/>
            <person name="Patil P."/>
            <person name="Sharma S."/>
            <person name="Patil P.B."/>
        </authorList>
    </citation>
    <scope>NUCLEOTIDE SEQUENCE [LARGE SCALE GENOMIC DNA]</scope>
    <source>
        <strain evidence="13 14">KCTC 32298</strain>
    </source>
</reference>
<dbReference type="InterPro" id="IPR036641">
    <property type="entry name" value="HPT_dom_sf"/>
</dbReference>
<organism evidence="13 14">
    <name type="scientific">Pseudoxanthomonas gei</name>
    <dbReference type="NCBI Taxonomy" id="1383030"/>
    <lineage>
        <taxon>Bacteria</taxon>
        <taxon>Pseudomonadati</taxon>
        <taxon>Pseudomonadota</taxon>
        <taxon>Gammaproteobacteria</taxon>
        <taxon>Lysobacterales</taxon>
        <taxon>Lysobacteraceae</taxon>
        <taxon>Pseudoxanthomonas</taxon>
    </lineage>
</organism>
<evidence type="ECO:0000313" key="14">
    <source>
        <dbReference type="Proteomes" id="UP001429354"/>
    </source>
</evidence>
<evidence type="ECO:0000256" key="4">
    <source>
        <dbReference type="ARBA" id="ARBA00022692"/>
    </source>
</evidence>
<keyword evidence="2" id="KW-1003">Cell membrane</keyword>
<keyword evidence="4" id="KW-0812">Transmembrane</keyword>
<dbReference type="Pfam" id="PF00072">
    <property type="entry name" value="Response_reg"/>
    <property type="match status" value="1"/>
</dbReference>
<evidence type="ECO:0000256" key="8">
    <source>
        <dbReference type="ARBA" id="ARBA00023012"/>
    </source>
</evidence>
<evidence type="ECO:0000256" key="11">
    <source>
        <dbReference type="SAM" id="MobiDB-lite"/>
    </source>
</evidence>
<feature type="domain" description="Response regulatory" evidence="12">
    <location>
        <begin position="17"/>
        <end position="138"/>
    </location>
</feature>
<dbReference type="InterPro" id="IPR001789">
    <property type="entry name" value="Sig_transdc_resp-reg_receiver"/>
</dbReference>
<evidence type="ECO:0000256" key="5">
    <source>
        <dbReference type="ARBA" id="ARBA00022741"/>
    </source>
</evidence>
<dbReference type="PROSITE" id="PS50110">
    <property type="entry name" value="RESPONSE_REGULATORY"/>
    <property type="match status" value="1"/>
</dbReference>
<evidence type="ECO:0000256" key="7">
    <source>
        <dbReference type="ARBA" id="ARBA00022989"/>
    </source>
</evidence>
<evidence type="ECO:0000313" key="13">
    <source>
        <dbReference type="EMBL" id="NDK38985.1"/>
    </source>
</evidence>
<evidence type="ECO:0000256" key="1">
    <source>
        <dbReference type="ARBA" id="ARBA00004651"/>
    </source>
</evidence>
<evidence type="ECO:0000256" key="9">
    <source>
        <dbReference type="ARBA" id="ARBA00023136"/>
    </source>
</evidence>
<name>A0ABX0AFP7_9GAMM</name>
<dbReference type="RefSeq" id="WP_281350911.1">
    <property type="nucleotide sequence ID" value="NZ_QOVG01000005.1"/>
</dbReference>
<dbReference type="PANTHER" id="PTHR45339">
    <property type="entry name" value="HYBRID SIGNAL TRANSDUCTION HISTIDINE KINASE J"/>
    <property type="match status" value="1"/>
</dbReference>
<evidence type="ECO:0000256" key="6">
    <source>
        <dbReference type="ARBA" id="ARBA00022840"/>
    </source>
</evidence>
<proteinExistence type="predicted"/>